<evidence type="ECO:0000313" key="3">
    <source>
        <dbReference type="EMBL" id="GII05466.1"/>
    </source>
</evidence>
<feature type="compositionally biased region" description="Low complexity" evidence="1">
    <location>
        <begin position="343"/>
        <end position="357"/>
    </location>
</feature>
<sequence length="467" mass="49469">MPREELLNLARAQPWLVAALSLILLVALGALLWTAGRGLRKAGTPADRLTVLAALVATGVAASGMWAFFDEKLPQLPTVLRVVFFGFLELAVLTSAVRARQNIREHGTAGVDGAAVWVLTSLSAVLSALAAGSFAVDVLRLATPFVAAWLWERGLAGERRKHAGRPRERERIYWRFTRRRLLIRLGLADPADRQVSEIAAQHRVTALARAAHQAALAAGSRWPGRRAWAARRLRSAMMAAIEHAGLATDPDRQHDLLAQLGALAHAGQLVTTSVPAPWTAALTALTQPSPRTAEAEQASAVLQSWAALWHGPDVLDPDPKVLFAAPRPKVTPLSASGPSEPRASAAAGLGDSAGSLAWGHRAPADPALTPSNRVTPSREPDRADPGAQQVTPPGPAADPDGVVTDLTAVTHDSERIRLAIDALGLDTTPAQITAWLAARGVRVTASNAKTVLRREKRAATADTARPA</sequence>
<gene>
    <name evidence="3" type="ORF">Pta02_74740</name>
</gene>
<feature type="region of interest" description="Disordered" evidence="1">
    <location>
        <begin position="330"/>
        <end position="401"/>
    </location>
</feature>
<feature type="transmembrane region" description="Helical" evidence="2">
    <location>
        <begin position="15"/>
        <end position="36"/>
    </location>
</feature>
<keyword evidence="2" id="KW-0812">Transmembrane</keyword>
<dbReference type="EMBL" id="BOOK01000069">
    <property type="protein sequence ID" value="GII05466.1"/>
    <property type="molecule type" value="Genomic_DNA"/>
</dbReference>
<dbReference type="RefSeq" id="WP_203879679.1">
    <property type="nucleotide sequence ID" value="NZ_BOOK01000069.1"/>
</dbReference>
<dbReference type="AlphaFoldDB" id="A0A8J3T5C3"/>
<feature type="transmembrane region" description="Helical" evidence="2">
    <location>
        <begin position="48"/>
        <end position="69"/>
    </location>
</feature>
<evidence type="ECO:0000256" key="2">
    <source>
        <dbReference type="SAM" id="Phobius"/>
    </source>
</evidence>
<accession>A0A8J3T5C3</accession>
<evidence type="ECO:0000313" key="4">
    <source>
        <dbReference type="Proteomes" id="UP000634476"/>
    </source>
</evidence>
<keyword evidence="2" id="KW-0472">Membrane</keyword>
<evidence type="ECO:0008006" key="5">
    <source>
        <dbReference type="Google" id="ProtNLM"/>
    </source>
</evidence>
<comment type="caution">
    <text evidence="3">The sequence shown here is derived from an EMBL/GenBank/DDBJ whole genome shotgun (WGS) entry which is preliminary data.</text>
</comment>
<feature type="transmembrane region" description="Helical" evidence="2">
    <location>
        <begin position="75"/>
        <end position="93"/>
    </location>
</feature>
<organism evidence="3 4">
    <name type="scientific">Planobispora takensis</name>
    <dbReference type="NCBI Taxonomy" id="1367882"/>
    <lineage>
        <taxon>Bacteria</taxon>
        <taxon>Bacillati</taxon>
        <taxon>Actinomycetota</taxon>
        <taxon>Actinomycetes</taxon>
        <taxon>Streptosporangiales</taxon>
        <taxon>Streptosporangiaceae</taxon>
        <taxon>Planobispora</taxon>
    </lineage>
</organism>
<feature type="transmembrane region" description="Helical" evidence="2">
    <location>
        <begin position="114"/>
        <end position="136"/>
    </location>
</feature>
<protein>
    <recommendedName>
        <fullName evidence="5">DUF2637 domain-containing protein</fullName>
    </recommendedName>
</protein>
<keyword evidence="2" id="KW-1133">Transmembrane helix</keyword>
<proteinExistence type="predicted"/>
<dbReference type="Proteomes" id="UP000634476">
    <property type="component" value="Unassembled WGS sequence"/>
</dbReference>
<name>A0A8J3T5C3_9ACTN</name>
<reference evidence="3" key="1">
    <citation type="submission" date="2021-01" db="EMBL/GenBank/DDBJ databases">
        <title>Whole genome shotgun sequence of Planobispora takensis NBRC 109077.</title>
        <authorList>
            <person name="Komaki H."/>
            <person name="Tamura T."/>
        </authorList>
    </citation>
    <scope>NUCLEOTIDE SEQUENCE</scope>
    <source>
        <strain evidence="3">NBRC 109077</strain>
    </source>
</reference>
<keyword evidence="4" id="KW-1185">Reference proteome</keyword>
<evidence type="ECO:0000256" key="1">
    <source>
        <dbReference type="SAM" id="MobiDB-lite"/>
    </source>
</evidence>